<evidence type="ECO:0000256" key="2">
    <source>
        <dbReference type="ARBA" id="ARBA00023125"/>
    </source>
</evidence>
<keyword evidence="2" id="KW-0238">DNA-binding</keyword>
<dbReference type="SUPFAM" id="SSF46894">
    <property type="entry name" value="C-terminal effector domain of the bipartite response regulators"/>
    <property type="match status" value="1"/>
</dbReference>
<sequence>MAAARDLNEQTLIHGAADLILAIDHPQFFDKLVYLLRLAVSYDDYVILAYHPTARPVVLGSSLASDELAAWDRYLQGAYLLSPFYDYAMQGGEGVVSLAQIAPDDFYQSAYHDEYFRYSELMDEVCLVVQTDHQLCYLLSLGRTRSLSSFNQRGLGRLKAFYPLICAAVQMHDKQHGVADSGSHEPVKQAILNFGEDKLTPREKEVLQLLIRGYSSKESANKLEMAYETERVHRKNIYSKLEVNSQKELLGKLFDQVLHPG</sequence>
<gene>
    <name evidence="5" type="ORF">GCM10023095_16330</name>
</gene>
<evidence type="ECO:0000313" key="6">
    <source>
        <dbReference type="Proteomes" id="UP001501321"/>
    </source>
</evidence>
<dbReference type="Gene3D" id="1.10.10.10">
    <property type="entry name" value="Winged helix-like DNA-binding domain superfamily/Winged helix DNA-binding domain"/>
    <property type="match status" value="1"/>
</dbReference>
<dbReference type="InterPro" id="IPR000792">
    <property type="entry name" value="Tscrpt_reg_LuxR_C"/>
</dbReference>
<evidence type="ECO:0000256" key="3">
    <source>
        <dbReference type="ARBA" id="ARBA00023163"/>
    </source>
</evidence>
<organism evidence="5 6">
    <name type="scientific">Pseudaeromonas paramecii</name>
    <dbReference type="NCBI Taxonomy" id="2138166"/>
    <lineage>
        <taxon>Bacteria</taxon>
        <taxon>Pseudomonadati</taxon>
        <taxon>Pseudomonadota</taxon>
        <taxon>Gammaproteobacteria</taxon>
        <taxon>Aeromonadales</taxon>
        <taxon>Aeromonadaceae</taxon>
        <taxon>Pseudaeromonas</taxon>
    </lineage>
</organism>
<dbReference type="EMBL" id="BAABFC010000010">
    <property type="protein sequence ID" value="GAA4498243.1"/>
    <property type="molecule type" value="Genomic_DNA"/>
</dbReference>
<name>A0ABP8Q718_9GAMM</name>
<dbReference type="PANTHER" id="PTHR44688">
    <property type="entry name" value="DNA-BINDING TRANSCRIPTIONAL ACTIVATOR DEVR_DOSR"/>
    <property type="match status" value="1"/>
</dbReference>
<evidence type="ECO:0000256" key="1">
    <source>
        <dbReference type="ARBA" id="ARBA00023015"/>
    </source>
</evidence>
<dbReference type="RefSeq" id="WP_345011887.1">
    <property type="nucleotide sequence ID" value="NZ_BAABFC010000010.1"/>
</dbReference>
<dbReference type="SMART" id="SM00421">
    <property type="entry name" value="HTH_LUXR"/>
    <property type="match status" value="1"/>
</dbReference>
<evidence type="ECO:0000313" key="5">
    <source>
        <dbReference type="EMBL" id="GAA4498243.1"/>
    </source>
</evidence>
<dbReference type="PROSITE" id="PS50043">
    <property type="entry name" value="HTH_LUXR_2"/>
    <property type="match status" value="1"/>
</dbReference>
<comment type="caution">
    <text evidence="5">The sequence shown here is derived from an EMBL/GenBank/DDBJ whole genome shotgun (WGS) entry which is preliminary data.</text>
</comment>
<dbReference type="InterPro" id="IPR016032">
    <property type="entry name" value="Sig_transdc_resp-reg_C-effctor"/>
</dbReference>
<dbReference type="Proteomes" id="UP001501321">
    <property type="component" value="Unassembled WGS sequence"/>
</dbReference>
<keyword evidence="3" id="KW-0804">Transcription</keyword>
<reference evidence="6" key="1">
    <citation type="journal article" date="2019" name="Int. J. Syst. Evol. Microbiol.">
        <title>The Global Catalogue of Microorganisms (GCM) 10K type strain sequencing project: providing services to taxonomists for standard genome sequencing and annotation.</title>
        <authorList>
            <consortium name="The Broad Institute Genomics Platform"/>
            <consortium name="The Broad Institute Genome Sequencing Center for Infectious Disease"/>
            <person name="Wu L."/>
            <person name="Ma J."/>
        </authorList>
    </citation>
    <scope>NUCLEOTIDE SEQUENCE [LARGE SCALE GENOMIC DNA]</scope>
    <source>
        <strain evidence="6">JCM 32226</strain>
    </source>
</reference>
<dbReference type="CDD" id="cd06170">
    <property type="entry name" value="LuxR_C_like"/>
    <property type="match status" value="1"/>
</dbReference>
<feature type="domain" description="HTH luxR-type" evidence="4">
    <location>
        <begin position="192"/>
        <end position="257"/>
    </location>
</feature>
<dbReference type="InterPro" id="IPR036388">
    <property type="entry name" value="WH-like_DNA-bd_sf"/>
</dbReference>
<dbReference type="PANTHER" id="PTHR44688:SF16">
    <property type="entry name" value="DNA-BINDING TRANSCRIPTIONAL ACTIVATOR DEVR_DOSR"/>
    <property type="match status" value="1"/>
</dbReference>
<keyword evidence="1" id="KW-0805">Transcription regulation</keyword>
<proteinExistence type="predicted"/>
<keyword evidence="6" id="KW-1185">Reference proteome</keyword>
<dbReference type="PRINTS" id="PR00038">
    <property type="entry name" value="HTHLUXR"/>
</dbReference>
<protein>
    <submittedName>
        <fullName evidence="5">Helix-turn-helix transcriptional regulator</fullName>
    </submittedName>
</protein>
<evidence type="ECO:0000259" key="4">
    <source>
        <dbReference type="PROSITE" id="PS50043"/>
    </source>
</evidence>
<accession>A0ABP8Q718</accession>
<dbReference type="Pfam" id="PF00196">
    <property type="entry name" value="GerE"/>
    <property type="match status" value="1"/>
</dbReference>